<name>A0AAW1S178_9CHLO</name>
<dbReference type="EMBL" id="JALJOV010001824">
    <property type="protein sequence ID" value="KAK9839765.1"/>
    <property type="molecule type" value="Genomic_DNA"/>
</dbReference>
<keyword evidence="3" id="KW-1185">Reference proteome</keyword>
<dbReference type="Proteomes" id="UP001485043">
    <property type="component" value="Unassembled WGS sequence"/>
</dbReference>
<evidence type="ECO:0000256" key="1">
    <source>
        <dbReference type="SAM" id="MobiDB-lite"/>
    </source>
</evidence>
<feature type="region of interest" description="Disordered" evidence="1">
    <location>
        <begin position="1"/>
        <end position="31"/>
    </location>
</feature>
<comment type="caution">
    <text evidence="2">The sequence shown here is derived from an EMBL/GenBank/DDBJ whole genome shotgun (WGS) entry which is preliminary data.</text>
</comment>
<sequence length="185" mass="19084">MSEREWKTSSGSASPMPTSVPPMGASSNTFGAVGQAAGHVHPQGLYGVPPLQTPGFTSGSSDVIEELLKEMANSHSGAMRPPSTANGQPSAKASKDMARVAGLPAPPHPSKLPTSSSIFDNMLNGEDTLGDINGHLYQAGAQPWMTSSYMTPNGLQGDSTAPFPGSLANLLQPGQAFPSSSRFMT</sequence>
<evidence type="ECO:0000313" key="3">
    <source>
        <dbReference type="Proteomes" id="UP001485043"/>
    </source>
</evidence>
<proteinExistence type="predicted"/>
<reference evidence="2 3" key="1">
    <citation type="journal article" date="2024" name="Nat. Commun.">
        <title>Phylogenomics reveals the evolutionary origins of lichenization in chlorophyte algae.</title>
        <authorList>
            <person name="Puginier C."/>
            <person name="Libourel C."/>
            <person name="Otte J."/>
            <person name="Skaloud P."/>
            <person name="Haon M."/>
            <person name="Grisel S."/>
            <person name="Petersen M."/>
            <person name="Berrin J.G."/>
            <person name="Delaux P.M."/>
            <person name="Dal Grande F."/>
            <person name="Keller J."/>
        </authorList>
    </citation>
    <scope>NUCLEOTIDE SEQUENCE [LARGE SCALE GENOMIC DNA]</scope>
    <source>
        <strain evidence="2 3">SAG 2523</strain>
    </source>
</reference>
<protein>
    <submittedName>
        <fullName evidence="2">Uncharacterized protein</fullName>
    </submittedName>
</protein>
<organism evidence="2 3">
    <name type="scientific">Apatococcus fuscideae</name>
    <dbReference type="NCBI Taxonomy" id="2026836"/>
    <lineage>
        <taxon>Eukaryota</taxon>
        <taxon>Viridiplantae</taxon>
        <taxon>Chlorophyta</taxon>
        <taxon>core chlorophytes</taxon>
        <taxon>Trebouxiophyceae</taxon>
        <taxon>Chlorellales</taxon>
        <taxon>Chlorellaceae</taxon>
        <taxon>Apatococcus</taxon>
    </lineage>
</organism>
<feature type="compositionally biased region" description="Polar residues" evidence="1">
    <location>
        <begin position="8"/>
        <end position="17"/>
    </location>
</feature>
<dbReference type="AlphaFoldDB" id="A0AAW1S178"/>
<gene>
    <name evidence="2" type="ORF">WJX84_004484</name>
</gene>
<feature type="region of interest" description="Disordered" evidence="1">
    <location>
        <begin position="73"/>
        <end position="113"/>
    </location>
</feature>
<evidence type="ECO:0000313" key="2">
    <source>
        <dbReference type="EMBL" id="KAK9839765.1"/>
    </source>
</evidence>
<accession>A0AAW1S178</accession>